<dbReference type="OrthoDB" id="26525at2759"/>
<dbReference type="VEuPathDB" id="FungiDB:SDRG_05132"/>
<accession>T0QU66</accession>
<keyword evidence="3" id="KW-1185">Reference proteome</keyword>
<dbReference type="AlphaFoldDB" id="T0QU66"/>
<dbReference type="EMBL" id="JH767144">
    <property type="protein sequence ID" value="EQC37530.1"/>
    <property type="molecule type" value="Genomic_DNA"/>
</dbReference>
<reference evidence="2 3" key="1">
    <citation type="submission" date="2012-04" db="EMBL/GenBank/DDBJ databases">
        <title>The Genome Sequence of Saprolegnia declina VS20.</title>
        <authorList>
            <consortium name="The Broad Institute Genome Sequencing Platform"/>
            <person name="Russ C."/>
            <person name="Nusbaum C."/>
            <person name="Tyler B."/>
            <person name="van West P."/>
            <person name="Dieguez-Uribeondo J."/>
            <person name="de Bruijn I."/>
            <person name="Tripathy S."/>
            <person name="Jiang R."/>
            <person name="Young S.K."/>
            <person name="Zeng Q."/>
            <person name="Gargeya S."/>
            <person name="Fitzgerald M."/>
            <person name="Haas B."/>
            <person name="Abouelleil A."/>
            <person name="Alvarado L."/>
            <person name="Arachchi H.M."/>
            <person name="Berlin A."/>
            <person name="Chapman S.B."/>
            <person name="Goldberg J."/>
            <person name="Griggs A."/>
            <person name="Gujja S."/>
            <person name="Hansen M."/>
            <person name="Howarth C."/>
            <person name="Imamovic A."/>
            <person name="Larimer J."/>
            <person name="McCowen C."/>
            <person name="Montmayeur A."/>
            <person name="Murphy C."/>
            <person name="Neiman D."/>
            <person name="Pearson M."/>
            <person name="Priest M."/>
            <person name="Roberts A."/>
            <person name="Saif S."/>
            <person name="Shea T."/>
            <person name="Sisk P."/>
            <person name="Sykes S."/>
            <person name="Wortman J."/>
            <person name="Nusbaum C."/>
            <person name="Birren B."/>
        </authorList>
    </citation>
    <scope>NUCLEOTIDE SEQUENCE [LARGE SCALE GENOMIC DNA]</scope>
    <source>
        <strain evidence="2 3">VS20</strain>
    </source>
</reference>
<feature type="compositionally biased region" description="Low complexity" evidence="1">
    <location>
        <begin position="129"/>
        <end position="146"/>
    </location>
</feature>
<evidence type="ECO:0000313" key="3">
    <source>
        <dbReference type="Proteomes" id="UP000030762"/>
    </source>
</evidence>
<gene>
    <name evidence="2" type="ORF">SDRG_05132</name>
</gene>
<dbReference type="Proteomes" id="UP000030762">
    <property type="component" value="Unassembled WGS sequence"/>
</dbReference>
<dbReference type="GeneID" id="19945859"/>
<feature type="region of interest" description="Disordered" evidence="1">
    <location>
        <begin position="127"/>
        <end position="163"/>
    </location>
</feature>
<evidence type="ECO:0000256" key="1">
    <source>
        <dbReference type="SAM" id="MobiDB-lite"/>
    </source>
</evidence>
<evidence type="ECO:0008006" key="4">
    <source>
        <dbReference type="Google" id="ProtNLM"/>
    </source>
</evidence>
<dbReference type="RefSeq" id="XP_008609050.1">
    <property type="nucleotide sequence ID" value="XM_008610828.1"/>
</dbReference>
<organism evidence="2 3">
    <name type="scientific">Saprolegnia diclina (strain VS20)</name>
    <dbReference type="NCBI Taxonomy" id="1156394"/>
    <lineage>
        <taxon>Eukaryota</taxon>
        <taxon>Sar</taxon>
        <taxon>Stramenopiles</taxon>
        <taxon>Oomycota</taxon>
        <taxon>Saprolegniomycetes</taxon>
        <taxon>Saprolegniales</taxon>
        <taxon>Saprolegniaceae</taxon>
        <taxon>Saprolegnia</taxon>
    </lineage>
</organism>
<dbReference type="InParanoid" id="T0QU66"/>
<sequence>MDSFMHLFENEADDVNLSPDQAREVFKLLGLDLTEVQIQRLEDVPLDEFMRTLEAQTTTTSIEVSETEPREEATISYNQLHEFLRTCNLDVPQETILDFLAQQSNSTITEADPLVFDKEGFTRFLQQLSPSASPAQSPAKPSANPRTSKKKSKSTARRRHKAP</sequence>
<proteinExistence type="predicted"/>
<evidence type="ECO:0000313" key="2">
    <source>
        <dbReference type="EMBL" id="EQC37530.1"/>
    </source>
</evidence>
<protein>
    <recommendedName>
        <fullName evidence="4">EF-hand domain-containing protein</fullName>
    </recommendedName>
</protein>
<dbReference type="OMA" id="MHLFENE"/>
<name>T0QU66_SAPDV</name>
<feature type="compositionally biased region" description="Basic residues" evidence="1">
    <location>
        <begin position="147"/>
        <end position="163"/>
    </location>
</feature>